<keyword evidence="3" id="KW-1185">Reference proteome</keyword>
<feature type="compositionally biased region" description="Basic and acidic residues" evidence="1">
    <location>
        <begin position="11"/>
        <end position="20"/>
    </location>
</feature>
<comment type="caution">
    <text evidence="2">The sequence shown here is derived from an EMBL/GenBank/DDBJ whole genome shotgun (WGS) entry which is preliminary data.</text>
</comment>
<evidence type="ECO:0000313" key="3">
    <source>
        <dbReference type="Proteomes" id="UP001159363"/>
    </source>
</evidence>
<reference evidence="2 3" key="1">
    <citation type="submission" date="2023-02" db="EMBL/GenBank/DDBJ databases">
        <title>LHISI_Scaffold_Assembly.</title>
        <authorList>
            <person name="Stuart O.P."/>
            <person name="Cleave R."/>
            <person name="Magrath M.J.L."/>
            <person name="Mikheyev A.S."/>
        </authorList>
    </citation>
    <scope>NUCLEOTIDE SEQUENCE [LARGE SCALE GENOMIC DNA]</scope>
    <source>
        <strain evidence="2">Daus_M_001</strain>
        <tissue evidence="2">Leg muscle</tissue>
    </source>
</reference>
<dbReference type="EMBL" id="JARBHB010000015">
    <property type="protein sequence ID" value="KAJ8867242.1"/>
    <property type="molecule type" value="Genomic_DNA"/>
</dbReference>
<evidence type="ECO:0000256" key="1">
    <source>
        <dbReference type="SAM" id="MobiDB-lite"/>
    </source>
</evidence>
<sequence>MFSATLSLSDPEDRKAEPQRKRAGMQELGKWEIPEKTRRPAASSGTFSTCENPGVEPPGIESGSPWLEARILTTTPPRPQDLCANSFTHALGGRNDVMVRILASHLGEPGSIPFVVAPRFSHMRIGGVFSGISKFPPPLHSGAAAHSPRFTLIGSQDLDAKFSPDPSPTRRTLPPSPLPAKFASFLASFACLKRLLISQNDRVSEVGMEQRRNARTGEMGDPRENPPTSGIVRHSSHMRKSGSDPPGIEPCSPSAYEFYLAWIELRRGVRAVTLWVWGWPDRVEGGILEFPLRGSLQEHQSICRMKPGLGLPCGSRTQRLAQRRCIQMLLSFTRRGFFPLPLPPAVRFQPLRSEMLPPWRVSRRVSRSLTCLSRPTREYAYPCWGPVNGEALSTAGSCGVKKQDHGRRSTGRAFGVADKMAPRAAIASGLYTSFPTSRPFPRNLFPITAARLAEVALRLAPDRCLSTLSEASRSITPPPRKIQASSPVIALLGGEGCRHR</sequence>
<evidence type="ECO:0000313" key="2">
    <source>
        <dbReference type="EMBL" id="KAJ8867242.1"/>
    </source>
</evidence>
<name>A0ABQ9G5B8_9NEOP</name>
<protein>
    <submittedName>
        <fullName evidence="2">Uncharacterized protein</fullName>
    </submittedName>
</protein>
<feature type="region of interest" description="Disordered" evidence="1">
    <location>
        <begin position="1"/>
        <end position="64"/>
    </location>
</feature>
<proteinExistence type="predicted"/>
<feature type="compositionally biased region" description="Basic and acidic residues" evidence="1">
    <location>
        <begin position="29"/>
        <end position="38"/>
    </location>
</feature>
<accession>A0ABQ9G5B8</accession>
<organism evidence="2 3">
    <name type="scientific">Dryococelus australis</name>
    <dbReference type="NCBI Taxonomy" id="614101"/>
    <lineage>
        <taxon>Eukaryota</taxon>
        <taxon>Metazoa</taxon>
        <taxon>Ecdysozoa</taxon>
        <taxon>Arthropoda</taxon>
        <taxon>Hexapoda</taxon>
        <taxon>Insecta</taxon>
        <taxon>Pterygota</taxon>
        <taxon>Neoptera</taxon>
        <taxon>Polyneoptera</taxon>
        <taxon>Phasmatodea</taxon>
        <taxon>Verophasmatodea</taxon>
        <taxon>Anareolatae</taxon>
        <taxon>Phasmatidae</taxon>
        <taxon>Eurycanthinae</taxon>
        <taxon>Dryococelus</taxon>
    </lineage>
</organism>
<feature type="region of interest" description="Disordered" evidence="1">
    <location>
        <begin position="207"/>
        <end position="248"/>
    </location>
</feature>
<gene>
    <name evidence="2" type="ORF">PR048_031041</name>
</gene>
<dbReference type="Proteomes" id="UP001159363">
    <property type="component" value="Chromosome 14"/>
</dbReference>